<name>A0A1I3RHB4_9RHOB</name>
<dbReference type="EMBL" id="FORY01000005">
    <property type="protein sequence ID" value="SFJ45668.1"/>
    <property type="molecule type" value="Genomic_DNA"/>
</dbReference>
<reference evidence="4 5" key="1">
    <citation type="submission" date="2016-10" db="EMBL/GenBank/DDBJ databases">
        <authorList>
            <person name="de Groot N.N."/>
        </authorList>
    </citation>
    <scope>NUCLEOTIDE SEQUENCE [LARGE SCALE GENOMIC DNA]</scope>
    <source>
        <strain evidence="4 5">CGMCC 1.8891</strain>
    </source>
</reference>
<evidence type="ECO:0000256" key="1">
    <source>
        <dbReference type="ARBA" id="ARBA00022729"/>
    </source>
</evidence>
<dbReference type="GeneID" id="98664758"/>
<dbReference type="Pfam" id="PF13778">
    <property type="entry name" value="DUF4174"/>
    <property type="match status" value="1"/>
</dbReference>
<keyword evidence="5" id="KW-1185">Reference proteome</keyword>
<feature type="domain" description="DUF4174" evidence="3">
    <location>
        <begin position="44"/>
        <end position="145"/>
    </location>
</feature>
<dbReference type="AlphaFoldDB" id="A0A1I3RHB4"/>
<gene>
    <name evidence="4" type="ORF">SAMN04488138_10593</name>
</gene>
<dbReference type="InterPro" id="IPR025232">
    <property type="entry name" value="DUF4174"/>
</dbReference>
<dbReference type="RefSeq" id="WP_066599429.1">
    <property type="nucleotide sequence ID" value="NZ_FORY01000005.1"/>
</dbReference>
<dbReference type="STRING" id="576117.SAMN04488138_10593"/>
<feature type="signal peptide" evidence="2">
    <location>
        <begin position="1"/>
        <end position="22"/>
    </location>
</feature>
<feature type="chain" id="PRO_5010336825" description="DUF4174 domain-containing protein" evidence="2">
    <location>
        <begin position="23"/>
        <end position="149"/>
    </location>
</feature>
<proteinExistence type="predicted"/>
<protein>
    <recommendedName>
        <fullName evidence="3">DUF4174 domain-containing protein</fullName>
    </recommendedName>
</protein>
<evidence type="ECO:0000259" key="3">
    <source>
        <dbReference type="Pfam" id="PF13778"/>
    </source>
</evidence>
<dbReference type="OrthoDB" id="7362103at2"/>
<evidence type="ECO:0000313" key="5">
    <source>
        <dbReference type="Proteomes" id="UP000183299"/>
    </source>
</evidence>
<evidence type="ECO:0000256" key="2">
    <source>
        <dbReference type="SAM" id="SignalP"/>
    </source>
</evidence>
<accession>A0A1I3RHB4</accession>
<keyword evidence="1 2" id="KW-0732">Signal</keyword>
<sequence>MKHLYATALTALFLMPAAFASAQEATEAPQEPVPLIQPAGETELSEFKWAARVLVIFADSPLDPSFSDQIALLEDRPDPLLERDVVVLIDTDPDARSPIRTALRPRGFALVIVDKDGRVMFRKPVPWDVREITRAIDKTPLRQQELADR</sequence>
<dbReference type="Proteomes" id="UP000183299">
    <property type="component" value="Unassembled WGS sequence"/>
</dbReference>
<evidence type="ECO:0000313" key="4">
    <source>
        <dbReference type="EMBL" id="SFJ45668.1"/>
    </source>
</evidence>
<organism evidence="4 5">
    <name type="scientific">Celeribacter halophilus</name>
    <dbReference type="NCBI Taxonomy" id="576117"/>
    <lineage>
        <taxon>Bacteria</taxon>
        <taxon>Pseudomonadati</taxon>
        <taxon>Pseudomonadota</taxon>
        <taxon>Alphaproteobacteria</taxon>
        <taxon>Rhodobacterales</taxon>
        <taxon>Roseobacteraceae</taxon>
        <taxon>Celeribacter</taxon>
    </lineage>
</organism>